<dbReference type="InterPro" id="IPR013022">
    <property type="entry name" value="Xyl_isomerase-like_TIM-brl"/>
</dbReference>
<organism evidence="2 3">
    <name type="scientific">Hungatella hathewayi</name>
    <dbReference type="NCBI Taxonomy" id="154046"/>
    <lineage>
        <taxon>Bacteria</taxon>
        <taxon>Bacillati</taxon>
        <taxon>Bacillota</taxon>
        <taxon>Clostridia</taxon>
        <taxon>Lachnospirales</taxon>
        <taxon>Lachnospiraceae</taxon>
        <taxon>Hungatella</taxon>
    </lineage>
</organism>
<comment type="caution">
    <text evidence="2">The sequence shown here is derived from an EMBL/GenBank/DDBJ whole genome shotgun (WGS) entry which is preliminary data.</text>
</comment>
<name>A0A374P179_9FIRM</name>
<dbReference type="EMBL" id="QSON01000014">
    <property type="protein sequence ID" value="RGI99159.1"/>
    <property type="molecule type" value="Genomic_DNA"/>
</dbReference>
<evidence type="ECO:0000259" key="1">
    <source>
        <dbReference type="Pfam" id="PF01261"/>
    </source>
</evidence>
<dbReference type="InterPro" id="IPR050312">
    <property type="entry name" value="IolE/XylAMocC-like"/>
</dbReference>
<feature type="domain" description="Xylose isomerase-like TIM barrel" evidence="1">
    <location>
        <begin position="25"/>
        <end position="262"/>
    </location>
</feature>
<evidence type="ECO:0000313" key="2">
    <source>
        <dbReference type="EMBL" id="RGI99159.1"/>
    </source>
</evidence>
<dbReference type="AlphaFoldDB" id="A0A374P179"/>
<dbReference type="RefSeq" id="WP_117631407.1">
    <property type="nucleotide sequence ID" value="NZ_CACRUH010000109.1"/>
</dbReference>
<dbReference type="PANTHER" id="PTHR12110">
    <property type="entry name" value="HYDROXYPYRUVATE ISOMERASE"/>
    <property type="match status" value="1"/>
</dbReference>
<dbReference type="InterPro" id="IPR036237">
    <property type="entry name" value="Xyl_isomerase-like_sf"/>
</dbReference>
<dbReference type="Gene3D" id="3.20.20.150">
    <property type="entry name" value="Divalent-metal-dependent TIM barrel enzymes"/>
    <property type="match status" value="1"/>
</dbReference>
<reference evidence="2 3" key="1">
    <citation type="submission" date="2018-08" db="EMBL/GenBank/DDBJ databases">
        <title>A genome reference for cultivated species of the human gut microbiota.</title>
        <authorList>
            <person name="Zou Y."/>
            <person name="Xue W."/>
            <person name="Luo G."/>
        </authorList>
    </citation>
    <scope>NUCLEOTIDE SEQUENCE [LARGE SCALE GENOMIC DNA]</scope>
    <source>
        <strain evidence="2 3">TM09-12</strain>
    </source>
</reference>
<gene>
    <name evidence="2" type="ORF">DXD79_24185</name>
</gene>
<dbReference type="Proteomes" id="UP000263014">
    <property type="component" value="Unassembled WGS sequence"/>
</dbReference>
<dbReference type="SUPFAM" id="SSF51658">
    <property type="entry name" value="Xylose isomerase-like"/>
    <property type="match status" value="1"/>
</dbReference>
<proteinExistence type="predicted"/>
<protein>
    <recommendedName>
        <fullName evidence="1">Xylose isomerase-like TIM barrel domain-containing protein</fullName>
    </recommendedName>
</protein>
<dbReference type="PANTHER" id="PTHR12110:SF41">
    <property type="entry name" value="INOSOSE DEHYDRATASE"/>
    <property type="match status" value="1"/>
</dbReference>
<accession>A0A374P179</accession>
<sequence length="278" mass="31671">MKIGCHAVLFTDRIAKETEEVLKEFEKTGCQGVEIGARFFGVEKSSYLKELLDQYHLQLSGLHVSALWTDLLDDPQKVEDAVGKAVEFLQIMPNKNIIFTGAAQKDPSHHPEEPVDPRLSDTESAEKMAEKLNEIAGKAGEKGVFINYHNHCWEFDHDGLLFMALIHKAPRVHFALDTGWAAGSGWDPADLIEKYPDRISYVHLRDFKKEIMEKCHTFDQKQESYVDLGTGDMDYDHLMSVIKKNFGDNGWAVIEYEKGKVDFERYTKAVSYVREILG</sequence>
<dbReference type="Pfam" id="PF01261">
    <property type="entry name" value="AP_endonuc_2"/>
    <property type="match status" value="1"/>
</dbReference>
<evidence type="ECO:0000313" key="3">
    <source>
        <dbReference type="Proteomes" id="UP000263014"/>
    </source>
</evidence>